<dbReference type="AlphaFoldDB" id="A0A098SCH2"/>
<dbReference type="STRING" id="1524460.IX84_03205"/>
<protein>
    <submittedName>
        <fullName evidence="1">Uncharacterized protein</fullName>
    </submittedName>
</protein>
<organism evidence="1 2">
    <name type="scientific">Phaeodactylibacter xiamenensis</name>
    <dbReference type="NCBI Taxonomy" id="1524460"/>
    <lineage>
        <taxon>Bacteria</taxon>
        <taxon>Pseudomonadati</taxon>
        <taxon>Bacteroidota</taxon>
        <taxon>Saprospiria</taxon>
        <taxon>Saprospirales</taxon>
        <taxon>Haliscomenobacteraceae</taxon>
        <taxon>Phaeodactylibacter</taxon>
    </lineage>
</organism>
<dbReference type="RefSeq" id="WP_044216452.1">
    <property type="nucleotide sequence ID" value="NZ_JBKAGJ010000024.1"/>
</dbReference>
<proteinExistence type="predicted"/>
<comment type="caution">
    <text evidence="1">The sequence shown here is derived from an EMBL/GenBank/DDBJ whole genome shotgun (WGS) entry which is preliminary data.</text>
</comment>
<keyword evidence="2" id="KW-1185">Reference proteome</keyword>
<sequence length="246" mass="29717">MAWTLPKGSPIFAPHFTAMQLKRIQEYFGQYQGYLKSRPAQTERLPIWESQRIFQDNWDMDTEDWPGMYDRSLQNSTTKRLWKREAYEPKRMMLELMRMQPDFTRHMFIDLFNEEKSLEGRASRFVYYCDMLLQEYKDNNPRSIDNNHYHDDNYQMVSLYLAFRYPDRYAYYEADAFRSMLEKLGSTQLPETNDLERYAKVTQTLYKMMAKEEGLLGLHQKRLQAGLYYTDESRLVVWDFCKFVAG</sequence>
<evidence type="ECO:0000313" key="2">
    <source>
        <dbReference type="Proteomes" id="UP000029736"/>
    </source>
</evidence>
<dbReference type="Proteomes" id="UP000029736">
    <property type="component" value="Unassembled WGS sequence"/>
</dbReference>
<evidence type="ECO:0000313" key="1">
    <source>
        <dbReference type="EMBL" id="KGE89343.1"/>
    </source>
</evidence>
<name>A0A098SCH2_9BACT</name>
<reference evidence="1 2" key="1">
    <citation type="journal article" date="2014" name="Int. J. Syst. Evol. Microbiol.">
        <title>Phaeodactylibacter xiamenensis gen. nov., sp. nov., a member of the family Saprospiraceae isolated from the marine alga Phaeodactylum tricornutum.</title>
        <authorList>
            <person name="Chen Z.Jr."/>
            <person name="Lei X."/>
            <person name="Lai Q."/>
            <person name="Li Y."/>
            <person name="Zhang B."/>
            <person name="Zhang J."/>
            <person name="Zhang H."/>
            <person name="Yang L."/>
            <person name="Zheng W."/>
            <person name="Tian Y."/>
            <person name="Yu Z."/>
            <person name="Xu H.Jr."/>
            <person name="Zheng T."/>
        </authorList>
    </citation>
    <scope>NUCLEOTIDE SEQUENCE [LARGE SCALE GENOMIC DNA]</scope>
    <source>
        <strain evidence="1 2">KD52</strain>
    </source>
</reference>
<dbReference type="OrthoDB" id="1491878at2"/>
<dbReference type="EMBL" id="JPOS01000010">
    <property type="protein sequence ID" value="KGE89343.1"/>
    <property type="molecule type" value="Genomic_DNA"/>
</dbReference>
<gene>
    <name evidence="1" type="ORF">IX84_03205</name>
</gene>
<accession>A0A098SCH2</accession>